<name>A0ABM5ESD7_9SAUR</name>
<sequence>MHNSITWREDAASDDRAAEKLKFQENRRRHEKMSHSLEVFALRLVMTCLLWKGKEERDVDEKFKFRLDIKEEVRGQSDAYILDAPNVVTVQEGLCVIIPCTFAYPASPESSPSELYGYWYATGSRSYRDPSVATNDEKKEVADYTRHRFHLSEGLEQGDCSLIITEARKGDERPYFFRMEKGRIKYSYVMTQPSLRVTKAVDQEKHAVLSLCPSTAIPLFLSLLLIKVLFCFLFFFLSFWHFNGRTALLHKRIAKGRQLDLLHLFCPGLRLTLNTCKVFFCFVLFFFHQLAGVLTQRTNYTITVPKTVHVPQGFCVHVPCKFTTPERYKASAEPMYGYWFRIMRRRYYLIWTNLWVLGYLMATNDGRQKAQETHMKLTGDPALGDCSFSIIDAGLDDWGWYYFRIDKGEQYRYAFLSTRHDGHIHPHIVLTDLPTPTIQRPPEIIWGQPATFICEVPNVCSDNRARLLWPVESNSFSKDPWSKEHSQWTWTYGVNVTFIPSLADEGKVLTCQLEYPAKGKLLQDSTRLDLGYKPEPINAFQNTKCSLKGHVLVCVCSFHSWPPPQILWNVDGKNLTENSTSEPLQVISWTKGNEVYSTLNWTGGHVQDNNHSITCIGANNFGHRIIDMFPKLSKKTSKDPPSVILNFEHSLKALRRDTVG</sequence>
<dbReference type="Gene3D" id="2.60.40.10">
    <property type="entry name" value="Immunoglobulins"/>
    <property type="match status" value="4"/>
</dbReference>
<dbReference type="InterPro" id="IPR036179">
    <property type="entry name" value="Ig-like_dom_sf"/>
</dbReference>
<proteinExistence type="predicted"/>
<accession>A0ABM5ESD7</accession>
<evidence type="ECO:0000256" key="4">
    <source>
        <dbReference type="ARBA" id="ARBA00023136"/>
    </source>
</evidence>
<keyword evidence="4 5" id="KW-0472">Membrane</keyword>
<keyword evidence="2 5" id="KW-0812">Transmembrane</keyword>
<comment type="subcellular location">
    <subcellularLocation>
        <location evidence="1">Membrane</location>
        <topology evidence="1">Single-pass membrane protein</topology>
    </subcellularLocation>
</comment>
<dbReference type="RefSeq" id="XP_072836065.1">
    <property type="nucleotide sequence ID" value="XM_072979964.1"/>
</dbReference>
<evidence type="ECO:0000256" key="5">
    <source>
        <dbReference type="SAM" id="Phobius"/>
    </source>
</evidence>
<dbReference type="PANTHER" id="PTHR12035:SF125">
    <property type="entry name" value="SIALIC ACID-BINDING IG-LIKE LECTIN 5"/>
    <property type="match status" value="1"/>
</dbReference>
<feature type="transmembrane region" description="Helical" evidence="5">
    <location>
        <begin position="261"/>
        <end position="287"/>
    </location>
</feature>
<dbReference type="GeneID" id="110086509"/>
<gene>
    <name evidence="8" type="primary">LOC110086509</name>
</gene>
<dbReference type="Proteomes" id="UP001652642">
    <property type="component" value="Chromosome 9"/>
</dbReference>
<dbReference type="InterPro" id="IPR003599">
    <property type="entry name" value="Ig_sub"/>
</dbReference>
<dbReference type="SUPFAM" id="SSF48726">
    <property type="entry name" value="Immunoglobulin"/>
    <property type="match status" value="4"/>
</dbReference>
<evidence type="ECO:0000259" key="6">
    <source>
        <dbReference type="SMART" id="SM00409"/>
    </source>
</evidence>
<evidence type="ECO:0000313" key="8">
    <source>
        <dbReference type="RefSeq" id="XP_072836065.1"/>
    </source>
</evidence>
<evidence type="ECO:0000313" key="7">
    <source>
        <dbReference type="Proteomes" id="UP001652642"/>
    </source>
</evidence>
<dbReference type="Pfam" id="PF07686">
    <property type="entry name" value="V-set"/>
    <property type="match status" value="1"/>
</dbReference>
<feature type="transmembrane region" description="Helical" evidence="5">
    <location>
        <begin position="219"/>
        <end position="240"/>
    </location>
</feature>
<keyword evidence="7" id="KW-1185">Reference proteome</keyword>
<evidence type="ECO:0000256" key="3">
    <source>
        <dbReference type="ARBA" id="ARBA00022989"/>
    </source>
</evidence>
<dbReference type="PANTHER" id="PTHR12035">
    <property type="entry name" value="SIALIC ACID BINDING IMMUNOGLOBULIN-LIKE LECTIN"/>
    <property type="match status" value="1"/>
</dbReference>
<evidence type="ECO:0000256" key="1">
    <source>
        <dbReference type="ARBA" id="ARBA00004167"/>
    </source>
</evidence>
<dbReference type="SMART" id="SM00409">
    <property type="entry name" value="IG"/>
    <property type="match status" value="2"/>
</dbReference>
<evidence type="ECO:0000256" key="2">
    <source>
        <dbReference type="ARBA" id="ARBA00022692"/>
    </source>
</evidence>
<protein>
    <submittedName>
        <fullName evidence="8">Sialic acid-binding Ig-like lectin 12</fullName>
    </submittedName>
</protein>
<feature type="domain" description="Immunoglobulin" evidence="6">
    <location>
        <begin position="85"/>
        <end position="198"/>
    </location>
</feature>
<reference evidence="8" key="1">
    <citation type="submission" date="2025-08" db="UniProtKB">
        <authorList>
            <consortium name="RefSeq"/>
        </authorList>
    </citation>
    <scope>IDENTIFICATION</scope>
</reference>
<organism evidence="7 8">
    <name type="scientific">Pogona vitticeps</name>
    <name type="common">central bearded dragon</name>
    <dbReference type="NCBI Taxonomy" id="103695"/>
    <lineage>
        <taxon>Eukaryota</taxon>
        <taxon>Metazoa</taxon>
        <taxon>Chordata</taxon>
        <taxon>Craniata</taxon>
        <taxon>Vertebrata</taxon>
        <taxon>Euteleostomi</taxon>
        <taxon>Lepidosauria</taxon>
        <taxon>Squamata</taxon>
        <taxon>Bifurcata</taxon>
        <taxon>Unidentata</taxon>
        <taxon>Episquamata</taxon>
        <taxon>Toxicofera</taxon>
        <taxon>Iguania</taxon>
        <taxon>Acrodonta</taxon>
        <taxon>Agamidae</taxon>
        <taxon>Amphibolurinae</taxon>
        <taxon>Pogona</taxon>
    </lineage>
</organism>
<keyword evidence="3 5" id="KW-1133">Transmembrane helix</keyword>
<feature type="domain" description="Immunoglobulin" evidence="6">
    <location>
        <begin position="305"/>
        <end position="419"/>
    </location>
</feature>
<dbReference type="InterPro" id="IPR013783">
    <property type="entry name" value="Ig-like_fold"/>
</dbReference>
<dbReference type="InterPro" id="IPR051036">
    <property type="entry name" value="SIGLEC"/>
</dbReference>
<dbReference type="InterPro" id="IPR013106">
    <property type="entry name" value="Ig_V-set"/>
</dbReference>